<protein>
    <submittedName>
        <fullName evidence="1">Uncharacterized protein</fullName>
    </submittedName>
</protein>
<proteinExistence type="predicted"/>
<accession>A0A3M7MHQ9</accession>
<dbReference type="EMBL" id="KE747843">
    <property type="protein sequence ID" value="RMZ73864.1"/>
    <property type="molecule type" value="Genomic_DNA"/>
</dbReference>
<dbReference type="AlphaFoldDB" id="A0A3M7MHQ9"/>
<keyword evidence="2" id="KW-1185">Reference proteome</keyword>
<dbReference type="OrthoDB" id="3801165at2759"/>
<name>A0A3M7MHQ9_9PLEO</name>
<evidence type="ECO:0000313" key="2">
    <source>
        <dbReference type="Proteomes" id="UP000265663"/>
    </source>
</evidence>
<sequence>MTTNEELIALHKTACEYLQIKLKKIPARVFGGGRKPTIRDIYERPETLINPTVPKHLQLDFIFSNFNTFAEGNFMARKRDQNRQISAAIFYWDMDRKHSLSTHYEDIRYNILLAHLVLEDPKSRSQLDENLATFLQWLIYAWLETAMRVEIEEDESRNIWIYQIWKQRKFDLIRWTNKRQSQKMAAAVHALKIKVSKPPFDVDQFWTEAREQSAEDFRRHGASWALQYIIYKEQEAKDILAGDLVLEAQDSLNNGSLVSHFAGLGMDLGDSVPEHLSEALFEQPLVKALLVDITDDITFERPQGLRVLPNEGTESCWMKPEEALALLEGKVAGLEDITEQLSSMNFLK</sequence>
<gene>
    <name evidence="1" type="ORF">GMOD_00004663</name>
</gene>
<reference evidence="1 2" key="1">
    <citation type="journal article" date="2014" name="PLoS ONE">
        <title>De novo Genome Assembly of the Fungal Plant Pathogen Pyrenophora semeniperda.</title>
        <authorList>
            <person name="Soliai M.M."/>
            <person name="Meyer S.E."/>
            <person name="Udall J.A."/>
            <person name="Elzinga D.E."/>
            <person name="Hermansen R.A."/>
            <person name="Bodily P.M."/>
            <person name="Hart A.A."/>
            <person name="Coleman C.E."/>
        </authorList>
    </citation>
    <scope>NUCLEOTIDE SEQUENCE [LARGE SCALE GENOMIC DNA]</scope>
    <source>
        <strain evidence="1 2">CCB06</strain>
        <tissue evidence="1">Mycelium</tissue>
    </source>
</reference>
<evidence type="ECO:0000313" key="1">
    <source>
        <dbReference type="EMBL" id="RMZ73864.1"/>
    </source>
</evidence>
<dbReference type="Proteomes" id="UP000265663">
    <property type="component" value="Unassembled WGS sequence"/>
</dbReference>
<organism evidence="1 2">
    <name type="scientific">Pyrenophora seminiperda CCB06</name>
    <dbReference type="NCBI Taxonomy" id="1302712"/>
    <lineage>
        <taxon>Eukaryota</taxon>
        <taxon>Fungi</taxon>
        <taxon>Dikarya</taxon>
        <taxon>Ascomycota</taxon>
        <taxon>Pezizomycotina</taxon>
        <taxon>Dothideomycetes</taxon>
        <taxon>Pleosporomycetidae</taxon>
        <taxon>Pleosporales</taxon>
        <taxon>Pleosporineae</taxon>
        <taxon>Pleosporaceae</taxon>
        <taxon>Pyrenophora</taxon>
    </lineage>
</organism>